<proteinExistence type="predicted"/>
<accession>A0A164UW31</accession>
<reference evidence="1" key="1">
    <citation type="journal article" date="2016" name="Nat. Genet.">
        <title>A high-quality carrot genome assembly provides new insights into carotenoid accumulation and asterid genome evolution.</title>
        <authorList>
            <person name="Iorizzo M."/>
            <person name="Ellison S."/>
            <person name="Senalik D."/>
            <person name="Zeng P."/>
            <person name="Satapoomin P."/>
            <person name="Huang J."/>
            <person name="Bowman M."/>
            <person name="Iovene M."/>
            <person name="Sanseverino W."/>
            <person name="Cavagnaro P."/>
            <person name="Yildiz M."/>
            <person name="Macko-Podgorni A."/>
            <person name="Moranska E."/>
            <person name="Grzebelus E."/>
            <person name="Grzebelus D."/>
            <person name="Ashrafi H."/>
            <person name="Zheng Z."/>
            <person name="Cheng S."/>
            <person name="Spooner D."/>
            <person name="Van Deynze A."/>
            <person name="Simon P."/>
        </authorList>
    </citation>
    <scope>NUCLEOTIDE SEQUENCE</scope>
    <source>
        <tissue evidence="1">Leaf</tissue>
    </source>
</reference>
<dbReference type="Gramene" id="KZM89447">
    <property type="protein sequence ID" value="KZM89447"/>
    <property type="gene ID" value="DCAR_023190"/>
</dbReference>
<sequence>MPQHEDVHDVLRLLNTLHSNNFQIGTTHRELTRIPVVQNGMAAYLARYGLENMKLFAETPGSFGDKQFMLDRDMGLLFDSHPPANFGLGEVIDGDVLQVPSGNVSIEQIQKEVVPFYRRLLLLPGRLCTAVAKWLF</sequence>
<keyword evidence="2" id="KW-1185">Reference proteome</keyword>
<evidence type="ECO:0000313" key="2">
    <source>
        <dbReference type="Proteomes" id="UP000077755"/>
    </source>
</evidence>
<protein>
    <submittedName>
        <fullName evidence="1">Uncharacterized protein</fullName>
    </submittedName>
</protein>
<gene>
    <name evidence="1" type="ORF">DCAR_0622817</name>
</gene>
<name>A0A164UW31_DAUCS</name>
<dbReference type="EMBL" id="CP093348">
    <property type="protein sequence ID" value="WOH03420.1"/>
    <property type="molecule type" value="Genomic_DNA"/>
</dbReference>
<reference evidence="1" key="2">
    <citation type="submission" date="2022-03" db="EMBL/GenBank/DDBJ databases">
        <title>Draft title - Genomic analysis of global carrot germplasm unveils the trajectory of domestication and the origin of high carotenoid orange carrot.</title>
        <authorList>
            <person name="Iorizzo M."/>
            <person name="Ellison S."/>
            <person name="Senalik D."/>
            <person name="Macko-Podgorni A."/>
            <person name="Grzebelus D."/>
            <person name="Bostan H."/>
            <person name="Rolling W."/>
            <person name="Curaba J."/>
            <person name="Simon P."/>
        </authorList>
    </citation>
    <scope>NUCLEOTIDE SEQUENCE</scope>
    <source>
        <tissue evidence="1">Leaf</tissue>
    </source>
</reference>
<evidence type="ECO:0000313" key="1">
    <source>
        <dbReference type="EMBL" id="WOH03420.1"/>
    </source>
</evidence>
<dbReference type="AlphaFoldDB" id="A0A164UW31"/>
<organism evidence="1 2">
    <name type="scientific">Daucus carota subsp. sativus</name>
    <name type="common">Carrot</name>
    <dbReference type="NCBI Taxonomy" id="79200"/>
    <lineage>
        <taxon>Eukaryota</taxon>
        <taxon>Viridiplantae</taxon>
        <taxon>Streptophyta</taxon>
        <taxon>Embryophyta</taxon>
        <taxon>Tracheophyta</taxon>
        <taxon>Spermatophyta</taxon>
        <taxon>Magnoliopsida</taxon>
        <taxon>eudicotyledons</taxon>
        <taxon>Gunneridae</taxon>
        <taxon>Pentapetalae</taxon>
        <taxon>asterids</taxon>
        <taxon>campanulids</taxon>
        <taxon>Apiales</taxon>
        <taxon>Apiaceae</taxon>
        <taxon>Apioideae</taxon>
        <taxon>Scandiceae</taxon>
        <taxon>Daucinae</taxon>
        <taxon>Daucus</taxon>
        <taxon>Daucus sect. Daucus</taxon>
    </lineage>
</organism>
<dbReference type="Proteomes" id="UP000077755">
    <property type="component" value="Chromosome 6"/>
</dbReference>